<reference evidence="17 18" key="1">
    <citation type="submission" date="2020-08" db="EMBL/GenBank/DDBJ databases">
        <title>Genome public.</title>
        <authorList>
            <person name="Liu C."/>
            <person name="Sun Q."/>
        </authorList>
    </citation>
    <scope>NUCLEOTIDE SEQUENCE [LARGE SCALE GENOMIC DNA]</scope>
    <source>
        <strain evidence="17 18">NSJ-7</strain>
    </source>
</reference>
<evidence type="ECO:0000256" key="2">
    <source>
        <dbReference type="ARBA" id="ARBA00004496"/>
    </source>
</evidence>
<sequence>MTKDELNMISFEIVSYSGDARSKLLLALEKAKNGDFEECDSLIEQANDCLNEAHNSQMDVMKEEANGETVTMGFIMTHAQDHLMTSLLLKDIIGTLIDVYRK</sequence>
<evidence type="ECO:0000256" key="4">
    <source>
        <dbReference type="ARBA" id="ARBA00014322"/>
    </source>
</evidence>
<evidence type="ECO:0000313" key="17">
    <source>
        <dbReference type="EMBL" id="MBC5678926.1"/>
    </source>
</evidence>
<protein>
    <recommendedName>
        <fullName evidence="4">PTS system lactose-specific EIIA component</fullName>
    </recommendedName>
    <alternativeName>
        <fullName evidence="13">EIIA-Lac</fullName>
    </alternativeName>
    <alternativeName>
        <fullName evidence="15">EIII-Lac</fullName>
    </alternativeName>
    <alternativeName>
        <fullName evidence="14">Lactose-specific phosphotransferase enzyme IIA component</fullName>
    </alternativeName>
</protein>
<evidence type="ECO:0000256" key="14">
    <source>
        <dbReference type="ARBA" id="ARBA00031467"/>
    </source>
</evidence>
<evidence type="ECO:0000313" key="18">
    <source>
        <dbReference type="Proteomes" id="UP000635828"/>
    </source>
</evidence>
<dbReference type="PANTHER" id="PTHR34382">
    <property type="entry name" value="PTS SYSTEM N,N'-DIACETYLCHITOBIOSE-SPECIFIC EIIA COMPONENT"/>
    <property type="match status" value="1"/>
</dbReference>
<evidence type="ECO:0000256" key="10">
    <source>
        <dbReference type="ARBA" id="ARBA00022683"/>
    </source>
</evidence>
<evidence type="ECO:0000256" key="7">
    <source>
        <dbReference type="ARBA" id="ARBA00022553"/>
    </source>
</evidence>
<keyword evidence="12" id="KW-0460">Magnesium</keyword>
<dbReference type="Proteomes" id="UP000635828">
    <property type="component" value="Unassembled WGS sequence"/>
</dbReference>
<dbReference type="RefSeq" id="WP_024728928.1">
    <property type="nucleotide sequence ID" value="NZ_JACOOS010000025.1"/>
</dbReference>
<dbReference type="PIRSF" id="PIRSF000699">
    <property type="entry name" value="PTS_IILac_III"/>
    <property type="match status" value="1"/>
</dbReference>
<keyword evidence="9" id="KW-0808">Transferase</keyword>
<gene>
    <name evidence="17" type="ORF">H8S22_15505</name>
</gene>
<evidence type="ECO:0000256" key="13">
    <source>
        <dbReference type="ARBA" id="ARBA00030293"/>
    </source>
</evidence>
<evidence type="ECO:0000256" key="15">
    <source>
        <dbReference type="ARBA" id="ARBA00032708"/>
    </source>
</evidence>
<keyword evidence="5" id="KW-0813">Transport</keyword>
<evidence type="ECO:0000256" key="9">
    <source>
        <dbReference type="ARBA" id="ARBA00022679"/>
    </source>
</evidence>
<organism evidence="17 18">
    <name type="scientific">Anaerostipes hominis</name>
    <name type="common">ex Liu et al. 2021</name>
    <dbReference type="NCBI Taxonomy" id="2763018"/>
    <lineage>
        <taxon>Bacteria</taxon>
        <taxon>Bacillati</taxon>
        <taxon>Bacillota</taxon>
        <taxon>Clostridia</taxon>
        <taxon>Lachnospirales</taxon>
        <taxon>Lachnospiraceae</taxon>
        <taxon>Anaerostipes</taxon>
    </lineage>
</organism>
<evidence type="ECO:0000256" key="16">
    <source>
        <dbReference type="PROSITE-ProRule" id="PRU00418"/>
    </source>
</evidence>
<evidence type="ECO:0000256" key="6">
    <source>
        <dbReference type="ARBA" id="ARBA00022490"/>
    </source>
</evidence>
<proteinExistence type="predicted"/>
<evidence type="ECO:0000256" key="8">
    <source>
        <dbReference type="ARBA" id="ARBA00022597"/>
    </source>
</evidence>
<keyword evidence="8" id="KW-0762">Sugar transport</keyword>
<evidence type="ECO:0000256" key="1">
    <source>
        <dbReference type="ARBA" id="ARBA00001946"/>
    </source>
</evidence>
<evidence type="ECO:0000256" key="12">
    <source>
        <dbReference type="ARBA" id="ARBA00022842"/>
    </source>
</evidence>
<dbReference type="InterPro" id="IPR003188">
    <property type="entry name" value="PTS_IIA_lac/cel"/>
</dbReference>
<evidence type="ECO:0000256" key="3">
    <source>
        <dbReference type="ARBA" id="ARBA00011233"/>
    </source>
</evidence>
<keyword evidence="6" id="KW-0963">Cytoplasm</keyword>
<dbReference type="SUPFAM" id="SSF46973">
    <property type="entry name" value="Enzyme IIa from lactose specific PTS, IIa-lac"/>
    <property type="match status" value="1"/>
</dbReference>
<keyword evidence="10" id="KW-0598">Phosphotransferase system</keyword>
<name>A0ABR7FUN9_9FIRM</name>
<keyword evidence="7" id="KW-0597">Phosphoprotein</keyword>
<dbReference type="InterPro" id="IPR036542">
    <property type="entry name" value="PTS_IIA_lac/cel_sf"/>
</dbReference>
<dbReference type="Gene3D" id="1.20.58.80">
    <property type="entry name" value="Phosphotransferase system, lactose/cellobiose-type IIA subunit"/>
    <property type="match status" value="1"/>
</dbReference>
<comment type="subcellular location">
    <subcellularLocation>
        <location evidence="2">Cytoplasm</location>
    </subcellularLocation>
</comment>
<dbReference type="CDD" id="cd00215">
    <property type="entry name" value="PTS_IIA_lac"/>
    <property type="match status" value="1"/>
</dbReference>
<dbReference type="PROSITE" id="PS51095">
    <property type="entry name" value="PTS_EIIA_TYPE_3"/>
    <property type="match status" value="1"/>
</dbReference>
<dbReference type="PANTHER" id="PTHR34382:SF9">
    <property type="entry name" value="PHOSPHOTRANSFERASE SYSTEM SUGAR-SPECIFIC EII COMPONENT"/>
    <property type="match status" value="1"/>
</dbReference>
<comment type="caution">
    <text evidence="17">The sequence shown here is derived from an EMBL/GenBank/DDBJ whole genome shotgun (WGS) entry which is preliminary data.</text>
</comment>
<keyword evidence="18" id="KW-1185">Reference proteome</keyword>
<comment type="subunit">
    <text evidence="3">Homotrimer.</text>
</comment>
<keyword evidence="11" id="KW-0479">Metal-binding</keyword>
<feature type="modified residue" description="Phosphohistidine; by HPr" evidence="16">
    <location>
        <position position="78"/>
    </location>
</feature>
<evidence type="ECO:0000256" key="5">
    <source>
        <dbReference type="ARBA" id="ARBA00022448"/>
    </source>
</evidence>
<dbReference type="Pfam" id="PF02255">
    <property type="entry name" value="PTS_IIA"/>
    <property type="match status" value="1"/>
</dbReference>
<evidence type="ECO:0000256" key="11">
    <source>
        <dbReference type="ARBA" id="ARBA00022723"/>
    </source>
</evidence>
<dbReference type="EMBL" id="JACOOS010000025">
    <property type="protein sequence ID" value="MBC5678926.1"/>
    <property type="molecule type" value="Genomic_DNA"/>
</dbReference>
<accession>A0ABR7FUN9</accession>
<comment type="cofactor">
    <cofactor evidence="1">
        <name>Mg(2+)</name>
        <dbReference type="ChEBI" id="CHEBI:18420"/>
    </cofactor>
</comment>